<keyword evidence="2" id="KW-1185">Reference proteome</keyword>
<dbReference type="Pfam" id="PF26317">
    <property type="entry name" value="CntK_N"/>
    <property type="match status" value="1"/>
</dbReference>
<name>A0A9X2SCY0_9BACL</name>
<dbReference type="AlphaFoldDB" id="A0A9X2SCY0"/>
<protein>
    <submittedName>
        <fullName evidence="1">Diaminopimelate epimerase</fullName>
    </submittedName>
</protein>
<dbReference type="RefSeq" id="WP_257450191.1">
    <property type="nucleotide sequence ID" value="NZ_JANIPJ010000018.1"/>
</dbReference>
<dbReference type="Gene3D" id="3.10.310.10">
    <property type="entry name" value="Diaminopimelate Epimerase, Chain A, domain 1"/>
    <property type="match status" value="2"/>
</dbReference>
<evidence type="ECO:0000313" key="2">
    <source>
        <dbReference type="Proteomes" id="UP001141950"/>
    </source>
</evidence>
<comment type="caution">
    <text evidence="1">The sequence shown here is derived from an EMBL/GenBank/DDBJ whole genome shotgun (WGS) entry which is preliminary data.</text>
</comment>
<gene>
    <name evidence="1" type="ORF">NQZ67_22140</name>
</gene>
<accession>A0A9X2SCY0</accession>
<dbReference type="EMBL" id="JANIPJ010000018">
    <property type="protein sequence ID" value="MCR2806587.1"/>
    <property type="molecule type" value="Genomic_DNA"/>
</dbReference>
<dbReference type="Proteomes" id="UP001141950">
    <property type="component" value="Unassembled WGS sequence"/>
</dbReference>
<evidence type="ECO:0000313" key="1">
    <source>
        <dbReference type="EMBL" id="MCR2806587.1"/>
    </source>
</evidence>
<dbReference type="InterPro" id="IPR058944">
    <property type="entry name" value="CntK-like"/>
</dbReference>
<reference evidence="1" key="1">
    <citation type="submission" date="2022-08" db="EMBL/GenBank/DDBJ databases">
        <title>The genomic sequence of strain Paenibacillus sp. SCIV0701.</title>
        <authorList>
            <person name="Zhao H."/>
        </authorList>
    </citation>
    <scope>NUCLEOTIDE SEQUENCE</scope>
    <source>
        <strain evidence="1">SCIV0701</strain>
    </source>
</reference>
<proteinExistence type="predicted"/>
<dbReference type="SUPFAM" id="SSF54506">
    <property type="entry name" value="Diaminopimelate epimerase-like"/>
    <property type="match status" value="1"/>
</dbReference>
<sequence length="273" mass="29294">MKVKFIKTSPTQNMTVLVESPLGREHYPMVASRLMSYDHVFAEQVGFIESADNSSAWARLQMMAGEFCGNAAMALGAVMAWRRRLKPGDWLEVPLEVSGASELLVCGIEARRSGYSCRLDMPLPLAMDRETLLLEGEPTPVTIMRYPGIAHVIVDVSEFDGPARNKAKSAAKLASLLQGEAALGVMLYRRRTGELEPLVYVPGTGTLIWERGCGSGAAAVGAYAAIEAGDDIDLEIKQPGGVVRVQTRSSGGELAGLTIQGDVYISAEGTAFI</sequence>
<organism evidence="1 2">
    <name type="scientific">Paenibacillus soyae</name>
    <dbReference type="NCBI Taxonomy" id="2969249"/>
    <lineage>
        <taxon>Bacteria</taxon>
        <taxon>Bacillati</taxon>
        <taxon>Bacillota</taxon>
        <taxon>Bacilli</taxon>
        <taxon>Bacillales</taxon>
        <taxon>Paenibacillaceae</taxon>
        <taxon>Paenibacillus</taxon>
    </lineage>
</organism>